<dbReference type="InterPro" id="IPR007473">
    <property type="entry name" value="RlmJ"/>
</dbReference>
<dbReference type="Pfam" id="PF04378">
    <property type="entry name" value="RsmJ"/>
    <property type="match status" value="1"/>
</dbReference>
<keyword evidence="1" id="KW-0808">Transferase</keyword>
<comment type="subunit">
    <text evidence="1">Monomer.</text>
</comment>
<keyword evidence="1" id="KW-0489">Methyltransferase</keyword>
<feature type="binding site" evidence="1">
    <location>
        <begin position="143"/>
        <end position="144"/>
    </location>
    <ligand>
        <name>S-adenosyl-L-methionine</name>
        <dbReference type="ChEBI" id="CHEBI:59789"/>
    </ligand>
</feature>
<dbReference type="RefSeq" id="WP_345196007.1">
    <property type="nucleotide sequence ID" value="NZ_BAABFL010000341.1"/>
</dbReference>
<evidence type="ECO:0000256" key="1">
    <source>
        <dbReference type="HAMAP-Rule" id="MF_00934"/>
    </source>
</evidence>
<keyword evidence="1" id="KW-0698">rRNA processing</keyword>
<accession>A0ABP8V4W9</accession>
<comment type="caution">
    <text evidence="2">The sequence shown here is derived from an EMBL/GenBank/DDBJ whole genome shotgun (WGS) entry which is preliminary data.</text>
</comment>
<comment type="similarity">
    <text evidence="1">Belongs to the RlmJ family.</text>
</comment>
<feature type="site" description="Interaction with substrate rRNA" evidence="1">
    <location>
        <position position="4"/>
    </location>
</feature>
<reference evidence="3" key="1">
    <citation type="journal article" date="2019" name="Int. J. Syst. Evol. Microbiol.">
        <title>The Global Catalogue of Microorganisms (GCM) 10K type strain sequencing project: providing services to taxonomists for standard genome sequencing and annotation.</title>
        <authorList>
            <consortium name="The Broad Institute Genomics Platform"/>
            <consortium name="The Broad Institute Genome Sequencing Center for Infectious Disease"/>
            <person name="Wu L."/>
            <person name="Ma J."/>
        </authorList>
    </citation>
    <scope>NUCLEOTIDE SEQUENCE [LARGE SCALE GENOMIC DNA]</scope>
    <source>
        <strain evidence="3">JCM 17805</strain>
    </source>
</reference>
<organism evidence="2 3">
    <name type="scientific">Kistimonas scapharcae</name>
    <dbReference type="NCBI Taxonomy" id="1036133"/>
    <lineage>
        <taxon>Bacteria</taxon>
        <taxon>Pseudomonadati</taxon>
        <taxon>Pseudomonadota</taxon>
        <taxon>Gammaproteobacteria</taxon>
        <taxon>Oceanospirillales</taxon>
        <taxon>Endozoicomonadaceae</taxon>
        <taxon>Kistimonas</taxon>
    </lineage>
</organism>
<dbReference type="Gene3D" id="3.40.50.150">
    <property type="entry name" value="Vaccinia Virus protein VP39"/>
    <property type="match status" value="1"/>
</dbReference>
<protein>
    <recommendedName>
        <fullName evidence="1">Ribosomal RNA large subunit methyltransferase J</fullName>
        <ecNumber evidence="1">2.1.1.266</ecNumber>
    </recommendedName>
    <alternativeName>
        <fullName evidence="1">23S rRNA (adenine(2030)-N6)-methyltransferase</fullName>
    </alternativeName>
    <alternativeName>
        <fullName evidence="1">23S rRNA m6A2030 methyltransferase</fullName>
    </alternativeName>
</protein>
<dbReference type="PANTHER" id="PTHR37426">
    <property type="entry name" value="RIBOSOMAL RNA LARGE SUBUNIT METHYLTRANSFERASE J"/>
    <property type="match status" value="1"/>
</dbReference>
<proteinExistence type="inferred from homology"/>
<feature type="binding site" evidence="1">
    <location>
        <position position="164"/>
    </location>
    <ligand>
        <name>S-adenosyl-L-methionine</name>
        <dbReference type="ChEBI" id="CHEBI:59789"/>
    </ligand>
</feature>
<sequence>MLSYRHSFHAGNHADVLKHATQALILEKLKAKDKPFVYVDSHSGAGLYRLDSEEARKTAEYETGIGRLFAALSDYPELSSYDAVIRQLNPKGALQYYPGSPAIAGAMLREQDKLVLMELHNREIDVLRKNMGRDRRVTIYHRDGFERLSAILPLPVRRGLVLIDPSYEIKEDYQHTLNAVVSAWKKWPVGIFAIWYPILSRQRDRSRWLLQQLSRMPFANLLVAELAVSEQAEDYGMHGSGMVIVNAPWQLDEQLSALLPRLKDCLAPNGQGQCRVEWLIEPK</sequence>
<evidence type="ECO:0000313" key="3">
    <source>
        <dbReference type="Proteomes" id="UP001500604"/>
    </source>
</evidence>
<feature type="binding site" evidence="1">
    <location>
        <position position="100"/>
    </location>
    <ligand>
        <name>S-adenosyl-L-methionine</name>
        <dbReference type="ChEBI" id="CHEBI:59789"/>
    </ligand>
</feature>
<dbReference type="SUPFAM" id="SSF53335">
    <property type="entry name" value="S-adenosyl-L-methionine-dependent methyltransferases"/>
    <property type="match status" value="1"/>
</dbReference>
<keyword evidence="1" id="KW-0694">RNA-binding</keyword>
<name>A0ABP8V4W9_9GAMM</name>
<comment type="function">
    <text evidence="1">Specifically methylates the adenine in position 2030 of 23S rRNA.</text>
</comment>
<comment type="catalytic activity">
    <reaction evidence="1">
        <text>adenosine(2030) in 23S rRNA + S-adenosyl-L-methionine = N(6)-methyladenosine(2030) in 23S rRNA + S-adenosyl-L-homocysteine + H(+)</text>
        <dbReference type="Rhea" id="RHEA:43736"/>
        <dbReference type="Rhea" id="RHEA-COMP:10668"/>
        <dbReference type="Rhea" id="RHEA-COMP:10669"/>
        <dbReference type="ChEBI" id="CHEBI:15378"/>
        <dbReference type="ChEBI" id="CHEBI:57856"/>
        <dbReference type="ChEBI" id="CHEBI:59789"/>
        <dbReference type="ChEBI" id="CHEBI:74411"/>
        <dbReference type="ChEBI" id="CHEBI:74449"/>
        <dbReference type="EC" id="2.1.1.266"/>
    </reaction>
</comment>
<dbReference type="Proteomes" id="UP001500604">
    <property type="component" value="Unassembled WGS sequence"/>
</dbReference>
<dbReference type="HAMAP" id="MF_00934">
    <property type="entry name" value="23SrRNA_methyltr_J"/>
    <property type="match status" value="1"/>
</dbReference>
<feature type="active site" description="Proton acceptor" evidence="1">
    <location>
        <position position="164"/>
    </location>
</feature>
<keyword evidence="3" id="KW-1185">Reference proteome</keyword>
<dbReference type="EMBL" id="BAABFL010000341">
    <property type="protein sequence ID" value="GAA4649952.1"/>
    <property type="molecule type" value="Genomic_DNA"/>
</dbReference>
<feature type="binding site" evidence="1">
    <location>
        <position position="42"/>
    </location>
    <ligand>
        <name>S-adenosyl-L-methionine</name>
        <dbReference type="ChEBI" id="CHEBI:59789"/>
    </ligand>
</feature>
<keyword evidence="1" id="KW-0949">S-adenosyl-L-methionine</keyword>
<feature type="binding site" evidence="1">
    <location>
        <position position="19"/>
    </location>
    <ligand>
        <name>S-adenosyl-L-methionine</name>
        <dbReference type="ChEBI" id="CHEBI:59789"/>
    </ligand>
</feature>
<dbReference type="InterPro" id="IPR029063">
    <property type="entry name" value="SAM-dependent_MTases_sf"/>
</dbReference>
<dbReference type="PANTHER" id="PTHR37426:SF1">
    <property type="entry name" value="RIBOSOMAL RNA LARGE SUBUNIT METHYLTRANSFERASE J"/>
    <property type="match status" value="1"/>
</dbReference>
<gene>
    <name evidence="1 2" type="primary">rlmJ</name>
    <name evidence="2" type="ORF">GCM10023116_22340</name>
</gene>
<feature type="binding site" evidence="1">
    <location>
        <position position="118"/>
    </location>
    <ligand>
        <name>S-adenosyl-L-methionine</name>
        <dbReference type="ChEBI" id="CHEBI:59789"/>
    </ligand>
</feature>
<evidence type="ECO:0000313" key="2">
    <source>
        <dbReference type="EMBL" id="GAA4649952.1"/>
    </source>
</evidence>
<dbReference type="EC" id="2.1.1.266" evidence="1"/>